<dbReference type="RefSeq" id="WP_116282403.1">
    <property type="nucleotide sequence ID" value="NZ_NBXA01000013.1"/>
</dbReference>
<accession>A0A3E0VXU4</accession>
<name>A0A3E0VXU4_9MICO</name>
<protein>
    <submittedName>
        <fullName evidence="1">Uncharacterized protein</fullName>
    </submittedName>
</protein>
<dbReference type="AlphaFoldDB" id="A0A3E0VXU4"/>
<dbReference type="Proteomes" id="UP000256709">
    <property type="component" value="Unassembled WGS sequence"/>
</dbReference>
<dbReference type="OrthoDB" id="9917854at2"/>
<comment type="caution">
    <text evidence="1">The sequence shown here is derived from an EMBL/GenBank/DDBJ whole genome shotgun (WGS) entry which is preliminary data.</text>
</comment>
<proteinExistence type="predicted"/>
<sequence length="250" mass="25792">MRIERTDQGELDKIVSAPQEQGVATPLRNSSVSGGQTRFNGESSLIVNGSEDVFGTLNVQGTLNADGTVNLTTTINITGVLTVEGPADFSGDETHVGTESHTGDITNIGKTTQQGDYEGTGHFKQTGDEQHTGNIENVGTTTQKGDINIVAPGILRVGAGITMSPFAAGGGRIDFNPGGRIVGTSAALTLLAPDGTTYIVVGNNGLTVSGYASVQDLFTTGGVYLRNLTTAPTGVTITPLYLGSDGRVYK</sequence>
<gene>
    <name evidence="1" type="ORF">B7R21_06290</name>
</gene>
<reference evidence="1 2" key="1">
    <citation type="submission" date="2017-04" db="EMBL/GenBank/DDBJ databases">
        <title>Comparative genome analysis of Subtercola boreus.</title>
        <authorList>
            <person name="Cho Y.-J."/>
            <person name="Cho A."/>
            <person name="Kim O.-S."/>
            <person name="Lee J.-I."/>
        </authorList>
    </citation>
    <scope>NUCLEOTIDE SEQUENCE [LARGE SCALE GENOMIC DNA]</scope>
    <source>
        <strain evidence="1 2">P27444</strain>
    </source>
</reference>
<dbReference type="EMBL" id="NBXA01000013">
    <property type="protein sequence ID" value="RFA14551.1"/>
    <property type="molecule type" value="Genomic_DNA"/>
</dbReference>
<evidence type="ECO:0000313" key="2">
    <source>
        <dbReference type="Proteomes" id="UP000256709"/>
    </source>
</evidence>
<organism evidence="1 2">
    <name type="scientific">Subtercola boreus</name>
    <dbReference type="NCBI Taxonomy" id="120213"/>
    <lineage>
        <taxon>Bacteria</taxon>
        <taxon>Bacillati</taxon>
        <taxon>Actinomycetota</taxon>
        <taxon>Actinomycetes</taxon>
        <taxon>Micrococcales</taxon>
        <taxon>Microbacteriaceae</taxon>
        <taxon>Subtercola</taxon>
    </lineage>
</organism>
<evidence type="ECO:0000313" key="1">
    <source>
        <dbReference type="EMBL" id="RFA14551.1"/>
    </source>
</evidence>